<dbReference type="Pfam" id="PF01420">
    <property type="entry name" value="Methylase_S"/>
    <property type="match status" value="1"/>
</dbReference>
<feature type="domain" description="Type I restriction modification DNA specificity" evidence="4">
    <location>
        <begin position="194"/>
        <end position="357"/>
    </location>
</feature>
<keyword evidence="5" id="KW-0378">Hydrolase</keyword>
<reference evidence="5" key="1">
    <citation type="submission" date="2018-07" db="EMBL/GenBank/DDBJ databases">
        <authorList>
            <person name="Ashton P.M."/>
            <person name="Dallman T."/>
            <person name="Nair S."/>
            <person name="De Pinna E."/>
            <person name="Peters T."/>
            <person name="Grant K."/>
        </authorList>
    </citation>
    <scope>NUCLEOTIDE SEQUENCE</scope>
    <source>
        <strain evidence="5">361772</strain>
    </source>
</reference>
<evidence type="ECO:0000256" key="3">
    <source>
        <dbReference type="ARBA" id="ARBA00023125"/>
    </source>
</evidence>
<name>A0A635LY11_SALEN</name>
<dbReference type="GO" id="GO:0004519">
    <property type="term" value="F:endonuclease activity"/>
    <property type="evidence" value="ECO:0007669"/>
    <property type="project" value="UniProtKB-KW"/>
</dbReference>
<dbReference type="GO" id="GO:0003677">
    <property type="term" value="F:DNA binding"/>
    <property type="evidence" value="ECO:0007669"/>
    <property type="project" value="UniProtKB-KW"/>
</dbReference>
<dbReference type="PANTHER" id="PTHR30408:SF12">
    <property type="entry name" value="TYPE I RESTRICTION ENZYME MJAVIII SPECIFICITY SUBUNIT"/>
    <property type="match status" value="1"/>
</dbReference>
<evidence type="ECO:0000259" key="4">
    <source>
        <dbReference type="Pfam" id="PF01420"/>
    </source>
</evidence>
<protein>
    <submittedName>
        <fullName evidence="5">Type I restriction endonuclease</fullName>
    </submittedName>
</protein>
<dbReference type="EMBL" id="AAMITS010000003">
    <property type="protein sequence ID" value="EDH7761606.1"/>
    <property type="molecule type" value="Genomic_DNA"/>
</dbReference>
<evidence type="ECO:0000256" key="1">
    <source>
        <dbReference type="ARBA" id="ARBA00010923"/>
    </source>
</evidence>
<keyword evidence="5" id="KW-0255">Endonuclease</keyword>
<proteinExistence type="inferred from homology"/>
<sequence>MNRMTIPLGDILTQSGHHRAGNRELPVLSITMKNGLVDQSDKFKKRIASSDTSKYRIVYKNELVVGFPIDEGVLGFQTKYPVGIVSPAYGIWKLKDESVCHIPYLERYLRSSEARRLYASRMQGVVARRRSLTKSDFLSLEVPFPPINDQARIANLLAKVEGLIEQRKQLLQYLDDLLKSVFVDMFSDPVKNAKGWELTTIGELAVDVRYGTSVSAQGGKYKYIRMNNITPDGYWDFENLKYIDVDNKDLDKYSLQKGDLVFNRTNSKELVGKTAVYDRDETVIIAGYLIRVRFDQQTNPWFVWGHLNSKFGKAKLFNLCRNIIGMANINAQELRAIPILKPPLKLQNKFATIVEKAHAIKFRYQQSLADLETLYDVVSQKAFKGELELSRVPIPTQIFFPVSGEEPEHGDAVQHIAVGNYLPVTNSLPSALDNAEARKSLIEEWLEAYIAQLGNSSFSVHEFMMTAQARLAELYPDVDSKFGESDYEHIKAWVFKALAIGTLKQVFNDADNCIELKAVLV</sequence>
<comment type="similarity">
    <text evidence="1">Belongs to the type-I restriction system S methylase family.</text>
</comment>
<dbReference type="CDD" id="cd17524">
    <property type="entry name" value="RMtype1_S_EcoUTORF5051P-TRD2-CR2_like"/>
    <property type="match status" value="1"/>
</dbReference>
<dbReference type="GO" id="GO:0009307">
    <property type="term" value="P:DNA restriction-modification system"/>
    <property type="evidence" value="ECO:0007669"/>
    <property type="project" value="UniProtKB-KW"/>
</dbReference>
<evidence type="ECO:0000256" key="2">
    <source>
        <dbReference type="ARBA" id="ARBA00022747"/>
    </source>
</evidence>
<dbReference type="SUPFAM" id="SSF116734">
    <property type="entry name" value="DNA methylase specificity domain"/>
    <property type="match status" value="2"/>
</dbReference>
<keyword evidence="2" id="KW-0680">Restriction system</keyword>
<keyword evidence="5" id="KW-0540">Nuclease</keyword>
<dbReference type="CDD" id="cd16961">
    <property type="entry name" value="RMtype1_S_TRD-CR_like"/>
    <property type="match status" value="1"/>
</dbReference>
<dbReference type="AlphaFoldDB" id="A0A635LY11"/>
<dbReference type="InterPro" id="IPR044946">
    <property type="entry name" value="Restrct_endonuc_typeI_TRD_sf"/>
</dbReference>
<comment type="caution">
    <text evidence="5">The sequence shown here is derived from an EMBL/GenBank/DDBJ whole genome shotgun (WGS) entry which is preliminary data.</text>
</comment>
<keyword evidence="3" id="KW-0238">DNA-binding</keyword>
<accession>A0A635LY11</accession>
<dbReference type="InterPro" id="IPR000055">
    <property type="entry name" value="Restrct_endonuc_typeI_TRD"/>
</dbReference>
<dbReference type="InterPro" id="IPR052021">
    <property type="entry name" value="Type-I_RS_S_subunit"/>
</dbReference>
<dbReference type="PANTHER" id="PTHR30408">
    <property type="entry name" value="TYPE-1 RESTRICTION ENZYME ECOKI SPECIFICITY PROTEIN"/>
    <property type="match status" value="1"/>
</dbReference>
<evidence type="ECO:0000313" key="5">
    <source>
        <dbReference type="EMBL" id="EDH7761606.1"/>
    </source>
</evidence>
<organism evidence="5">
    <name type="scientific">Salmonella enteritidis</name>
    <dbReference type="NCBI Taxonomy" id="149539"/>
    <lineage>
        <taxon>Bacteria</taxon>
        <taxon>Pseudomonadati</taxon>
        <taxon>Pseudomonadota</taxon>
        <taxon>Gammaproteobacteria</taxon>
        <taxon>Enterobacterales</taxon>
        <taxon>Enterobacteriaceae</taxon>
        <taxon>Salmonella</taxon>
    </lineage>
</organism>
<gene>
    <name evidence="5" type="ORF">CB604_03655</name>
</gene>
<dbReference type="Gene3D" id="3.90.220.20">
    <property type="entry name" value="DNA methylase specificity domains"/>
    <property type="match status" value="2"/>
</dbReference>